<reference evidence="1 3" key="2">
    <citation type="journal article" date="2018" name="Plant J.">
        <title>The Physcomitrella patens chromosome-scale assembly reveals moss genome structure and evolution.</title>
        <authorList>
            <person name="Lang D."/>
            <person name="Ullrich K.K."/>
            <person name="Murat F."/>
            <person name="Fuchs J."/>
            <person name="Jenkins J."/>
            <person name="Haas F.B."/>
            <person name="Piednoel M."/>
            <person name="Gundlach H."/>
            <person name="Van Bel M."/>
            <person name="Meyberg R."/>
            <person name="Vives C."/>
            <person name="Morata J."/>
            <person name="Symeonidi A."/>
            <person name="Hiss M."/>
            <person name="Muchero W."/>
            <person name="Kamisugi Y."/>
            <person name="Saleh O."/>
            <person name="Blanc G."/>
            <person name="Decker E.L."/>
            <person name="van Gessel N."/>
            <person name="Grimwood J."/>
            <person name="Hayes R.D."/>
            <person name="Graham S.W."/>
            <person name="Gunter L.E."/>
            <person name="McDaniel S.F."/>
            <person name="Hoernstein S.N.W."/>
            <person name="Larsson A."/>
            <person name="Li F.W."/>
            <person name="Perroud P.F."/>
            <person name="Phillips J."/>
            <person name="Ranjan P."/>
            <person name="Rokshar D.S."/>
            <person name="Rothfels C.J."/>
            <person name="Schneider L."/>
            <person name="Shu S."/>
            <person name="Stevenson D.W."/>
            <person name="Thummler F."/>
            <person name="Tillich M."/>
            <person name="Villarreal Aguilar J.C."/>
            <person name="Widiez T."/>
            <person name="Wong G.K."/>
            <person name="Wymore A."/>
            <person name="Zhang Y."/>
            <person name="Zimmer A.D."/>
            <person name="Quatrano R.S."/>
            <person name="Mayer K.F.X."/>
            <person name="Goodstein D."/>
            <person name="Casacuberta J.M."/>
            <person name="Vandepoele K."/>
            <person name="Reski R."/>
            <person name="Cuming A.C."/>
            <person name="Tuskan G.A."/>
            <person name="Maumus F."/>
            <person name="Salse J."/>
            <person name="Schmutz J."/>
            <person name="Rensing S.A."/>
        </authorList>
    </citation>
    <scope>NUCLEOTIDE SEQUENCE [LARGE SCALE GENOMIC DNA]</scope>
    <source>
        <strain evidence="2 3">cv. Gransden 2004</strain>
    </source>
</reference>
<dbReference type="EnsemblPlants" id="Pp3c3_1730V3.1">
    <property type="protein sequence ID" value="Pp3c3_1730V3.1"/>
    <property type="gene ID" value="Pp3c3_1730"/>
</dbReference>
<dbReference type="AlphaFoldDB" id="A0A2K1KSW5"/>
<dbReference type="EMBL" id="ABEU02000003">
    <property type="protein sequence ID" value="PNR56875.1"/>
    <property type="molecule type" value="Genomic_DNA"/>
</dbReference>
<dbReference type="RefSeq" id="XP_024369988.1">
    <property type="nucleotide sequence ID" value="XM_024514220.2"/>
</dbReference>
<protein>
    <submittedName>
        <fullName evidence="1 2">Uncharacterized protein</fullName>
    </submittedName>
</protein>
<sequence>MGLSGVNIDACCGLKADSANTLKWVSKSVGKAAERKGFRNTIICLNANSRRGQVLRGGAMVTRKQLDSAVVGNLSGSGRDERLRVHAAAKGRDGWSQISLDDVCRRLHLCFFEICVQNLGRSAGQALHEFVCAAVDAFMAGYTFDRLNLQIVHGSGGMEEFKMENAGYRLTASEEYYRTQWLTTIYVTLQMLKVADNEASASFVTENLQLVQIIHRTLEGQRHGEEQSLVKFDRGLATKGASGGAVSEKLVISPQWVPVTQIVLLTWKVVNEKQ</sequence>
<dbReference type="Gramene" id="Pp3c3_1730V3.2">
    <property type="protein sequence ID" value="Pp3c3_1730V3.2"/>
    <property type="gene ID" value="Pp3c3_1730"/>
</dbReference>
<accession>A0A2K1KSW5</accession>
<reference evidence="1 3" key="1">
    <citation type="journal article" date="2008" name="Science">
        <title>The Physcomitrella genome reveals evolutionary insights into the conquest of land by plants.</title>
        <authorList>
            <person name="Rensing S."/>
            <person name="Lang D."/>
            <person name="Zimmer A."/>
            <person name="Terry A."/>
            <person name="Salamov A."/>
            <person name="Shapiro H."/>
            <person name="Nishiyama T."/>
            <person name="Perroud P.-F."/>
            <person name="Lindquist E."/>
            <person name="Kamisugi Y."/>
            <person name="Tanahashi T."/>
            <person name="Sakakibara K."/>
            <person name="Fujita T."/>
            <person name="Oishi K."/>
            <person name="Shin-I T."/>
            <person name="Kuroki Y."/>
            <person name="Toyoda A."/>
            <person name="Suzuki Y."/>
            <person name="Hashimoto A."/>
            <person name="Yamaguchi K."/>
            <person name="Sugano A."/>
            <person name="Kohara Y."/>
            <person name="Fujiyama A."/>
            <person name="Anterola A."/>
            <person name="Aoki S."/>
            <person name="Ashton N."/>
            <person name="Barbazuk W.B."/>
            <person name="Barker E."/>
            <person name="Bennetzen J."/>
            <person name="Bezanilla M."/>
            <person name="Blankenship R."/>
            <person name="Cho S.H."/>
            <person name="Dutcher S."/>
            <person name="Estelle M."/>
            <person name="Fawcett J.A."/>
            <person name="Gundlach H."/>
            <person name="Hanada K."/>
            <person name="Heyl A."/>
            <person name="Hicks K.A."/>
            <person name="Hugh J."/>
            <person name="Lohr M."/>
            <person name="Mayer K."/>
            <person name="Melkozernov A."/>
            <person name="Murata T."/>
            <person name="Nelson D."/>
            <person name="Pils B."/>
            <person name="Prigge M."/>
            <person name="Reiss B."/>
            <person name="Renner T."/>
            <person name="Rombauts S."/>
            <person name="Rushton P."/>
            <person name="Sanderfoot A."/>
            <person name="Schween G."/>
            <person name="Shiu S.-H."/>
            <person name="Stueber K."/>
            <person name="Theodoulou F.L."/>
            <person name="Tu H."/>
            <person name="Van de Peer Y."/>
            <person name="Verrier P.J."/>
            <person name="Waters E."/>
            <person name="Wood A."/>
            <person name="Yang L."/>
            <person name="Cove D."/>
            <person name="Cuming A."/>
            <person name="Hasebe M."/>
            <person name="Lucas S."/>
            <person name="Mishler D.B."/>
            <person name="Reski R."/>
            <person name="Grigoriev I."/>
            <person name="Quatrano R.S."/>
            <person name="Boore J.L."/>
        </authorList>
    </citation>
    <scope>NUCLEOTIDE SEQUENCE [LARGE SCALE GENOMIC DNA]</scope>
    <source>
        <strain evidence="2 3">cv. Gransden 2004</strain>
    </source>
</reference>
<dbReference type="PaxDb" id="3218-PP1S1_359V6.1"/>
<name>A0A2K1KSW5_PHYPA</name>
<proteinExistence type="predicted"/>
<dbReference type="Gramene" id="Pp3c3_1730V3.1">
    <property type="protein sequence ID" value="Pp3c3_1730V3.1"/>
    <property type="gene ID" value="Pp3c3_1730"/>
</dbReference>
<dbReference type="GeneID" id="112279605"/>
<organism evidence="1">
    <name type="scientific">Physcomitrium patens</name>
    <name type="common">Spreading-leaved earth moss</name>
    <name type="synonym">Physcomitrella patens</name>
    <dbReference type="NCBI Taxonomy" id="3218"/>
    <lineage>
        <taxon>Eukaryota</taxon>
        <taxon>Viridiplantae</taxon>
        <taxon>Streptophyta</taxon>
        <taxon>Embryophyta</taxon>
        <taxon>Bryophyta</taxon>
        <taxon>Bryophytina</taxon>
        <taxon>Bryopsida</taxon>
        <taxon>Funariidae</taxon>
        <taxon>Funariales</taxon>
        <taxon>Funariaceae</taxon>
        <taxon>Physcomitrium</taxon>
    </lineage>
</organism>
<dbReference type="OrthoDB" id="2020230at2759"/>
<dbReference type="Proteomes" id="UP000006727">
    <property type="component" value="Chromosome 3"/>
</dbReference>
<gene>
    <name evidence="2" type="primary">LOC112279605</name>
    <name evidence="1" type="ORF">PHYPA_003867</name>
</gene>
<evidence type="ECO:0000313" key="2">
    <source>
        <dbReference type="EnsemblPlants" id="Pp3c3_1730V3.1"/>
    </source>
</evidence>
<reference evidence="2" key="3">
    <citation type="submission" date="2020-12" db="UniProtKB">
        <authorList>
            <consortium name="EnsemblPlants"/>
        </authorList>
    </citation>
    <scope>IDENTIFICATION</scope>
</reference>
<dbReference type="EnsemblPlants" id="Pp3c3_1730V3.2">
    <property type="protein sequence ID" value="Pp3c3_1730V3.2"/>
    <property type="gene ID" value="Pp3c3_1730"/>
</dbReference>
<evidence type="ECO:0000313" key="1">
    <source>
        <dbReference type="EMBL" id="PNR56875.1"/>
    </source>
</evidence>
<evidence type="ECO:0000313" key="3">
    <source>
        <dbReference type="Proteomes" id="UP000006727"/>
    </source>
</evidence>
<keyword evidence="3" id="KW-1185">Reference proteome</keyword>